<gene>
    <name evidence="2" type="ORF">EAH_00030760</name>
</gene>
<feature type="compositionally biased region" description="Low complexity" evidence="1">
    <location>
        <begin position="85"/>
        <end position="106"/>
    </location>
</feature>
<name>U6GRL9_EIMAC</name>
<feature type="compositionally biased region" description="Low complexity" evidence="1">
    <location>
        <begin position="38"/>
        <end position="52"/>
    </location>
</feature>
<keyword evidence="3" id="KW-1185">Reference proteome</keyword>
<feature type="compositionally biased region" description="Polar residues" evidence="1">
    <location>
        <begin position="53"/>
        <end position="63"/>
    </location>
</feature>
<evidence type="ECO:0000256" key="1">
    <source>
        <dbReference type="SAM" id="MobiDB-lite"/>
    </source>
</evidence>
<protein>
    <submittedName>
        <fullName evidence="2">Uncharacterized protein</fullName>
    </submittedName>
</protein>
<dbReference type="EMBL" id="HG672802">
    <property type="protein sequence ID" value="CDI82830.1"/>
    <property type="molecule type" value="Genomic_DNA"/>
</dbReference>
<feature type="compositionally biased region" description="Basic and acidic residues" evidence="1">
    <location>
        <begin position="107"/>
        <end position="121"/>
    </location>
</feature>
<dbReference type="GeneID" id="25271146"/>
<dbReference type="RefSeq" id="XP_013247917.1">
    <property type="nucleotide sequence ID" value="XM_013392463.1"/>
</dbReference>
<evidence type="ECO:0000313" key="3">
    <source>
        <dbReference type="Proteomes" id="UP000018050"/>
    </source>
</evidence>
<reference evidence="2" key="1">
    <citation type="submission" date="2013-10" db="EMBL/GenBank/DDBJ databases">
        <title>Genomic analysis of the causative agents of coccidiosis in chickens.</title>
        <authorList>
            <person name="Reid A.J."/>
            <person name="Blake D."/>
            <person name="Billington K."/>
            <person name="Browne H."/>
            <person name="Dunn M."/>
            <person name="Hung S."/>
            <person name="Kawahara F."/>
            <person name="Miranda-Saavedra D."/>
            <person name="Mourier T."/>
            <person name="Nagra H."/>
            <person name="Otto T.D."/>
            <person name="Rawlings N."/>
            <person name="Sanchez A."/>
            <person name="Sanders M."/>
            <person name="Subramaniam C."/>
            <person name="Tay Y."/>
            <person name="Dear P."/>
            <person name="Doerig C."/>
            <person name="Gruber A."/>
            <person name="Parkinson J."/>
            <person name="Shirley M."/>
            <person name="Wan K.L."/>
            <person name="Berriman M."/>
            <person name="Tomley F."/>
            <person name="Pain A."/>
        </authorList>
    </citation>
    <scope>NUCLEOTIDE SEQUENCE [LARGE SCALE GENOMIC DNA]</scope>
    <source>
        <strain evidence="2">Houghton</strain>
    </source>
</reference>
<evidence type="ECO:0000313" key="2">
    <source>
        <dbReference type="EMBL" id="CDI82830.1"/>
    </source>
</evidence>
<dbReference type="OrthoDB" id="347771at2759"/>
<dbReference type="VEuPathDB" id="ToxoDB:EAH_00030760"/>
<dbReference type="OMA" id="PHEENSG"/>
<accession>U6GRL9</accession>
<proteinExistence type="predicted"/>
<dbReference type="Proteomes" id="UP000018050">
    <property type="component" value="Unassembled WGS sequence"/>
</dbReference>
<dbReference type="AlphaFoldDB" id="U6GRL9"/>
<feature type="region of interest" description="Disordered" evidence="1">
    <location>
        <begin position="32"/>
        <end position="142"/>
    </location>
</feature>
<reference evidence="2" key="2">
    <citation type="submission" date="2013-10" db="EMBL/GenBank/DDBJ databases">
        <authorList>
            <person name="Aslett M."/>
        </authorList>
    </citation>
    <scope>NUCLEOTIDE SEQUENCE [LARGE SCALE GENOMIC DNA]</scope>
    <source>
        <strain evidence="2">Houghton</strain>
    </source>
</reference>
<sequence length="142" mass="15132">MLKPIVSGSNGLEQDFEDVLAAISETSRSPLFFFGLDSTPSQSTSSATAQPQNSGVVQRQDPTSGKVPQKKPQPSQPKEEGASKLPSRSALSSQTSSSGTPSGPGDASHKLLGKEHPPGHSDEDEDTANLWRTWDKEDLELM</sequence>
<organism evidence="2 3">
    <name type="scientific">Eimeria acervulina</name>
    <name type="common">Coccidian parasite</name>
    <dbReference type="NCBI Taxonomy" id="5801"/>
    <lineage>
        <taxon>Eukaryota</taxon>
        <taxon>Sar</taxon>
        <taxon>Alveolata</taxon>
        <taxon>Apicomplexa</taxon>
        <taxon>Conoidasida</taxon>
        <taxon>Coccidia</taxon>
        <taxon>Eucoccidiorida</taxon>
        <taxon>Eimeriorina</taxon>
        <taxon>Eimeriidae</taxon>
        <taxon>Eimeria</taxon>
    </lineage>
</organism>